<dbReference type="Proteomes" id="UP000663879">
    <property type="component" value="Unassembled WGS sequence"/>
</dbReference>
<feature type="domain" description="Ras-GAP" evidence="7">
    <location>
        <begin position="158"/>
        <end position="375"/>
    </location>
</feature>
<feature type="domain" description="VPS9" evidence="8">
    <location>
        <begin position="1378"/>
        <end position="1517"/>
    </location>
</feature>
<dbReference type="GO" id="GO:0006897">
    <property type="term" value="P:endocytosis"/>
    <property type="evidence" value="ECO:0007669"/>
    <property type="project" value="UniProtKB-KW"/>
</dbReference>
<feature type="compositionally biased region" description="Polar residues" evidence="6">
    <location>
        <begin position="1046"/>
        <end position="1085"/>
    </location>
</feature>
<dbReference type="GO" id="GO:0005829">
    <property type="term" value="C:cytosol"/>
    <property type="evidence" value="ECO:0007669"/>
    <property type="project" value="TreeGrafter"/>
</dbReference>
<feature type="compositionally biased region" description="Polar residues" evidence="6">
    <location>
        <begin position="689"/>
        <end position="699"/>
    </location>
</feature>
<dbReference type="PROSITE" id="PS51205">
    <property type="entry name" value="VPS9"/>
    <property type="match status" value="1"/>
</dbReference>
<feature type="region of interest" description="Disordered" evidence="6">
    <location>
        <begin position="761"/>
        <end position="813"/>
    </location>
</feature>
<name>A0A813TJ03_9BILA</name>
<evidence type="ECO:0000259" key="7">
    <source>
        <dbReference type="PROSITE" id="PS50018"/>
    </source>
</evidence>
<comment type="subcellular location">
    <subcellularLocation>
        <location evidence="1">Membrane</location>
        <topology evidence="1">Peripheral membrane protein</topology>
    </subcellularLocation>
</comment>
<protein>
    <submittedName>
        <fullName evidence="9">Uncharacterized protein</fullName>
    </submittedName>
</protein>
<keyword evidence="3" id="KW-0254">Endocytosis</keyword>
<dbReference type="InterPro" id="IPR045046">
    <property type="entry name" value="Vps9-like"/>
</dbReference>
<feature type="compositionally biased region" description="Low complexity" evidence="6">
    <location>
        <begin position="839"/>
        <end position="861"/>
    </location>
</feature>
<dbReference type="SUPFAM" id="SSF48350">
    <property type="entry name" value="GTPase activation domain, GAP"/>
    <property type="match status" value="1"/>
</dbReference>
<dbReference type="GO" id="GO:0030139">
    <property type="term" value="C:endocytic vesicle"/>
    <property type="evidence" value="ECO:0007669"/>
    <property type="project" value="TreeGrafter"/>
</dbReference>
<feature type="compositionally biased region" description="Low complexity" evidence="6">
    <location>
        <begin position="986"/>
        <end position="1008"/>
    </location>
</feature>
<feature type="region of interest" description="Disordered" evidence="6">
    <location>
        <begin position="603"/>
        <end position="626"/>
    </location>
</feature>
<sequence length="1517" mass="172288">MDEDLSNLIRRLRDETTFVQSEKKHLIELYNQLVKKSEKLFNKQWLISRQHLILDELIFGRNKSVKNQCTKFSLITNNHHFIESYKILGHNDYYVSEFLKSLRDKPQYLANLVLRSEKLNSGSFLNAIELIQGVDNQNFSPQLLIPIIFQSLYSNCVLVQDESLCLQLLKNLMENQFCSDDTLNMNIDLRKLIRKQSCSFNILFKMYTSFSYSAQLFLLTALHEPINQVLTDEWFLDIDPDKALARFSSEELINKFGQPNSKEYKIKTMRYREKIVTLLYNSTMLFIESISSSLYAFPPSMTWLVNQFFKSVSKNSRPNSTEIARKLACDLIMALYICPAICDPEPYGVISDVQISNVARHNLMQIANILQVLAMSDDDKDPKAQDLYSKFRSNCVSDIVNNIISPNGKSSSTGSLSSDPFDFCTTNNQALETPSNMSTVSSVTNSSTINQNLFLRTSVMISLNDLNRLLLFIRQLSKEPMLIETDESKWLKTIVPTDYINQALINCASTLNSNRKANLLNSESPEVITHLFKEPILEESYQILVININDKGFDCPGMLAEEKVLNDNDIYANNRILAKKNRLKPKINKQIDLDNSFEPSIKLQPEAPADRDDIRSRHDGSVEGISEVCETTECHSISSNDDEDEAVDQNDVNQLENESLSSFDNFSGRDTPIISGRDTPSSHSHEDLQNISSSRNSNATSTIQNISNVNSLGNIVVNTTSSTTNTSRGPQLPVTVQKANREDINEKFCKFEINKINPAKEEQMSETGWSLDADAPESVSNEPINDIDDSSSSTSRYGPVIRNPTSSSLPVNNNNQNNLINFSEQDFSIINNIQNRNASSSNSLANNQINSSNANTNLSTAETDQNLDDRYSVVSDNAAWSTDMINNSDSDFESNSPSKYTPYSTYSSNCSSSHPPLNQSLINDFVQSTNQSNQITYGSNTSNTLPNNSNYSISYSSSTSSAINILALNTDLNKRSETKDSNLTFQNEPSQQQTNQSTTSNSSKNRISSIFSSNSNSVKFSLTSTFEKLSNGANSKKAGIHKFSLFNKSTKSPNPTNQTNDLFASLNPFSSTTDSANQAPGNSQSEDVDHILKKYQSKLPSQVPILQTQSSINEAQLIDISTTSSTQNTQNDNSSKKPAFENSLRVQQSILFEPNNLDQSKAFLDAKKKLRLVLSWPDCMSYNYAPNNNLKNSKDNFLVMYLKIQLYDSISLQDKEKEAQLYETIRCVSIYNDQECYKLLKSLKKDYTRRIYYMTYLTKSKQNVLYTLNLVDKLLQRAEWHQKLRTHHFASVVTLFFLETKENEQQIYKFINDFRHLVAVDEKYDLFKKYLQLLKKEYDVILTGCQEEMIQLCHLCLERLLLSKVYSYVMYPNGEIDHHRDNMVSECFNELANNLSPTHPSIGISPIYLNECPWTAAQMELKRLNIYRTPQDKLACIRKCMLTIQNLLAIAKSPVCADDLHPVLIYVIIKANPPTIISNVQYIEGFYGKQLELEDYYWAQFIFAFSYIKANMLNNKQ</sequence>
<evidence type="ECO:0000259" key="8">
    <source>
        <dbReference type="PROSITE" id="PS51205"/>
    </source>
</evidence>
<dbReference type="Gene3D" id="1.10.506.10">
    <property type="entry name" value="GTPase Activation - p120gap, domain 1"/>
    <property type="match status" value="1"/>
</dbReference>
<reference evidence="9" key="1">
    <citation type="submission" date="2021-02" db="EMBL/GenBank/DDBJ databases">
        <authorList>
            <person name="Nowell W R."/>
        </authorList>
    </citation>
    <scope>NUCLEOTIDE SEQUENCE</scope>
    <source>
        <strain evidence="9">Ploen Becks lab</strain>
    </source>
</reference>
<dbReference type="InterPro" id="IPR001936">
    <property type="entry name" value="RasGAP_dom"/>
</dbReference>
<dbReference type="GO" id="GO:0031267">
    <property type="term" value="F:small GTPase binding"/>
    <property type="evidence" value="ECO:0007669"/>
    <property type="project" value="TreeGrafter"/>
</dbReference>
<comment type="caution">
    <text evidence="9">The sequence shown here is derived from an EMBL/GenBank/DDBJ whole genome shotgun (WGS) entry which is preliminary data.</text>
</comment>
<dbReference type="InterPro" id="IPR008936">
    <property type="entry name" value="Rho_GTPase_activation_prot"/>
</dbReference>
<evidence type="ECO:0000313" key="9">
    <source>
        <dbReference type="EMBL" id="CAF0809793.1"/>
    </source>
</evidence>
<feature type="compositionally biased region" description="Low complexity" evidence="6">
    <location>
        <begin position="894"/>
        <end position="914"/>
    </location>
</feature>
<dbReference type="InterPro" id="IPR037191">
    <property type="entry name" value="VPS9_dom_sf"/>
</dbReference>
<dbReference type="PANTHER" id="PTHR23101:SF25">
    <property type="entry name" value="GTPASE-ACTIVATING PROTEIN AND VPS9 DOMAIN-CONTAINING PROTEIN 1"/>
    <property type="match status" value="1"/>
</dbReference>
<evidence type="ECO:0000256" key="3">
    <source>
        <dbReference type="ARBA" id="ARBA00022583"/>
    </source>
</evidence>
<feature type="region of interest" description="Disordered" evidence="6">
    <location>
        <begin position="982"/>
        <end position="1008"/>
    </location>
</feature>
<feature type="region of interest" description="Disordered" evidence="6">
    <location>
        <begin position="886"/>
        <end position="914"/>
    </location>
</feature>
<keyword evidence="5" id="KW-0472">Membrane</keyword>
<dbReference type="InterPro" id="IPR003123">
    <property type="entry name" value="VPS9"/>
</dbReference>
<organism evidence="9 10">
    <name type="scientific">Brachionus calyciflorus</name>
    <dbReference type="NCBI Taxonomy" id="104777"/>
    <lineage>
        <taxon>Eukaryota</taxon>
        <taxon>Metazoa</taxon>
        <taxon>Spiralia</taxon>
        <taxon>Gnathifera</taxon>
        <taxon>Rotifera</taxon>
        <taxon>Eurotatoria</taxon>
        <taxon>Monogononta</taxon>
        <taxon>Pseudotrocha</taxon>
        <taxon>Ploima</taxon>
        <taxon>Brachionidae</taxon>
        <taxon>Brachionus</taxon>
    </lineage>
</organism>
<dbReference type="PROSITE" id="PS50018">
    <property type="entry name" value="RAS_GTPASE_ACTIV_2"/>
    <property type="match status" value="1"/>
</dbReference>
<dbReference type="Pfam" id="PF00616">
    <property type="entry name" value="RasGAP"/>
    <property type="match status" value="1"/>
</dbReference>
<dbReference type="GO" id="GO:0016020">
    <property type="term" value="C:membrane"/>
    <property type="evidence" value="ECO:0007669"/>
    <property type="project" value="UniProtKB-SubCell"/>
</dbReference>
<dbReference type="OrthoDB" id="10264848at2759"/>
<dbReference type="GO" id="GO:0005085">
    <property type="term" value="F:guanyl-nucleotide exchange factor activity"/>
    <property type="evidence" value="ECO:0007669"/>
    <property type="project" value="UniProtKB-KW"/>
</dbReference>
<evidence type="ECO:0000256" key="6">
    <source>
        <dbReference type="SAM" id="MobiDB-lite"/>
    </source>
</evidence>
<accession>A0A813TJ03</accession>
<dbReference type="Gene3D" id="1.20.1050.80">
    <property type="entry name" value="VPS9 domain"/>
    <property type="match status" value="1"/>
</dbReference>
<feature type="region of interest" description="Disordered" evidence="6">
    <location>
        <begin position="839"/>
        <end position="867"/>
    </location>
</feature>
<dbReference type="SUPFAM" id="SSF109993">
    <property type="entry name" value="VPS9 domain"/>
    <property type="match status" value="1"/>
</dbReference>
<evidence type="ECO:0000256" key="2">
    <source>
        <dbReference type="ARBA" id="ARBA00008489"/>
    </source>
</evidence>
<proteinExistence type="inferred from homology"/>
<gene>
    <name evidence="9" type="ORF">OXX778_LOCUS6914</name>
</gene>
<dbReference type="EMBL" id="CAJNOC010000851">
    <property type="protein sequence ID" value="CAF0809793.1"/>
    <property type="molecule type" value="Genomic_DNA"/>
</dbReference>
<dbReference type="PANTHER" id="PTHR23101">
    <property type="entry name" value="RAB GDP/GTP EXCHANGE FACTOR"/>
    <property type="match status" value="1"/>
</dbReference>
<comment type="similarity">
    <text evidence="2">Belongs to the GAPVD1 family.</text>
</comment>
<evidence type="ECO:0000256" key="4">
    <source>
        <dbReference type="ARBA" id="ARBA00022658"/>
    </source>
</evidence>
<feature type="compositionally biased region" description="Basic and acidic residues" evidence="6">
    <location>
        <begin position="608"/>
        <end position="621"/>
    </location>
</feature>
<evidence type="ECO:0000256" key="5">
    <source>
        <dbReference type="ARBA" id="ARBA00023136"/>
    </source>
</evidence>
<keyword evidence="4" id="KW-0344">Guanine-nucleotide releasing factor</keyword>
<feature type="region of interest" description="Disordered" evidence="6">
    <location>
        <begin position="1046"/>
        <end position="1086"/>
    </location>
</feature>
<keyword evidence="10" id="KW-1185">Reference proteome</keyword>
<evidence type="ECO:0000256" key="1">
    <source>
        <dbReference type="ARBA" id="ARBA00004170"/>
    </source>
</evidence>
<evidence type="ECO:0000313" key="10">
    <source>
        <dbReference type="Proteomes" id="UP000663879"/>
    </source>
</evidence>
<dbReference type="Pfam" id="PF02204">
    <property type="entry name" value="VPS9"/>
    <property type="match status" value="1"/>
</dbReference>
<dbReference type="SMART" id="SM00167">
    <property type="entry name" value="VPS9"/>
    <property type="match status" value="1"/>
</dbReference>
<feature type="region of interest" description="Disordered" evidence="6">
    <location>
        <begin position="657"/>
        <end position="699"/>
    </location>
</feature>